<comment type="caution">
    <text evidence="1">The sequence shown here is derived from an EMBL/GenBank/DDBJ whole genome shotgun (WGS) entry which is preliminary data.</text>
</comment>
<evidence type="ECO:0000313" key="1">
    <source>
        <dbReference type="EMBL" id="MEU7292281.1"/>
    </source>
</evidence>
<keyword evidence="2" id="KW-1185">Reference proteome</keyword>
<accession>A0ABV3CRM1</accession>
<organism evidence="1 2">
    <name type="scientific">Streptomyces exfoliatus</name>
    <name type="common">Streptomyces hydrogenans</name>
    <dbReference type="NCBI Taxonomy" id="1905"/>
    <lineage>
        <taxon>Bacteria</taxon>
        <taxon>Bacillati</taxon>
        <taxon>Actinomycetota</taxon>
        <taxon>Actinomycetes</taxon>
        <taxon>Kitasatosporales</taxon>
        <taxon>Streptomycetaceae</taxon>
        <taxon>Streptomyces</taxon>
    </lineage>
</organism>
<dbReference type="RefSeq" id="WP_359204144.1">
    <property type="nucleotide sequence ID" value="NZ_JBEZAM010000003.1"/>
</dbReference>
<sequence>MAGKLQFNWELSGSGWATCRIADTAGEQKNFVSYCTDALADLLHGVVGLYGESSVQRVSFDLEPAEVRWRLRRRGADVDIAIYYFPDMHGSWDAPDEDGRLSWGSTQPRQVLGHAVMEAAQAVLNLHGEAGYREKWVQHPFPVAALQDLRRLHRRDDECEQCQASGASDIHS</sequence>
<name>A0ABV3CRM1_STREX</name>
<proteinExistence type="predicted"/>
<gene>
    <name evidence="1" type="ORF">AB0A76_03585</name>
</gene>
<reference evidence="1 2" key="1">
    <citation type="submission" date="2024-06" db="EMBL/GenBank/DDBJ databases">
        <title>The Natural Products Discovery Center: Release of the First 8490 Sequenced Strains for Exploring Actinobacteria Biosynthetic Diversity.</title>
        <authorList>
            <person name="Kalkreuter E."/>
            <person name="Kautsar S.A."/>
            <person name="Yang D."/>
            <person name="Bader C.D."/>
            <person name="Teijaro C.N."/>
            <person name="Fluegel L."/>
            <person name="Davis C.M."/>
            <person name="Simpson J.R."/>
            <person name="Lauterbach L."/>
            <person name="Steele A.D."/>
            <person name="Gui C."/>
            <person name="Meng S."/>
            <person name="Li G."/>
            <person name="Viehrig K."/>
            <person name="Ye F."/>
            <person name="Su P."/>
            <person name="Kiefer A.F."/>
            <person name="Nichols A."/>
            <person name="Cepeda A.J."/>
            <person name="Yan W."/>
            <person name="Fan B."/>
            <person name="Jiang Y."/>
            <person name="Adhikari A."/>
            <person name="Zheng C.-J."/>
            <person name="Schuster L."/>
            <person name="Cowan T.M."/>
            <person name="Smanski M.J."/>
            <person name="Chevrette M.G."/>
            <person name="De Carvalho L.P.S."/>
            <person name="Shen B."/>
        </authorList>
    </citation>
    <scope>NUCLEOTIDE SEQUENCE [LARGE SCALE GENOMIC DNA]</scope>
    <source>
        <strain evidence="1 2">NPDC045705</strain>
    </source>
</reference>
<dbReference type="Proteomes" id="UP001551210">
    <property type="component" value="Unassembled WGS sequence"/>
</dbReference>
<evidence type="ECO:0000313" key="2">
    <source>
        <dbReference type="Proteomes" id="UP001551210"/>
    </source>
</evidence>
<protein>
    <submittedName>
        <fullName evidence="1">Uncharacterized protein</fullName>
    </submittedName>
</protein>
<dbReference type="EMBL" id="JBEZAM010000003">
    <property type="protein sequence ID" value="MEU7292281.1"/>
    <property type="molecule type" value="Genomic_DNA"/>
</dbReference>